<keyword evidence="4" id="KW-1185">Reference proteome</keyword>
<dbReference type="CDD" id="cd06533">
    <property type="entry name" value="Glyco_transf_WecG_TagA"/>
    <property type="match status" value="1"/>
</dbReference>
<accession>R4KWC9</accession>
<dbReference type="Proteomes" id="UP000013520">
    <property type="component" value="Chromosome"/>
</dbReference>
<dbReference type="OrthoDB" id="9771846at2"/>
<evidence type="ECO:0000256" key="1">
    <source>
        <dbReference type="ARBA" id="ARBA00022676"/>
    </source>
</evidence>
<dbReference type="EMBL" id="CP003273">
    <property type="protein sequence ID" value="AGL03926.1"/>
    <property type="molecule type" value="Genomic_DNA"/>
</dbReference>
<organism evidence="3 4">
    <name type="scientific">Desulfoscipio gibsoniae DSM 7213</name>
    <dbReference type="NCBI Taxonomy" id="767817"/>
    <lineage>
        <taxon>Bacteria</taxon>
        <taxon>Bacillati</taxon>
        <taxon>Bacillota</taxon>
        <taxon>Clostridia</taxon>
        <taxon>Eubacteriales</taxon>
        <taxon>Desulfallaceae</taxon>
        <taxon>Desulfoscipio</taxon>
    </lineage>
</organism>
<dbReference type="STRING" id="767817.Desgi_4705"/>
<evidence type="ECO:0000313" key="3">
    <source>
        <dbReference type="EMBL" id="AGL03926.1"/>
    </source>
</evidence>
<evidence type="ECO:0000313" key="4">
    <source>
        <dbReference type="Proteomes" id="UP000013520"/>
    </source>
</evidence>
<proteinExistence type="predicted"/>
<evidence type="ECO:0000256" key="2">
    <source>
        <dbReference type="ARBA" id="ARBA00022679"/>
    </source>
</evidence>
<gene>
    <name evidence="3" type="ORF">Desgi_4705</name>
</gene>
<dbReference type="NCBIfam" id="TIGR00696">
    <property type="entry name" value="wecG_tagA_cpsF"/>
    <property type="match status" value="1"/>
</dbReference>
<dbReference type="AlphaFoldDB" id="R4KWC9"/>
<sequence length="255" mass="29701">MKQVEEPPVCSLLGIKVHGLTMTELHALIKNAVDNQRQYIIGHHNLHSLYIYHHEPEMRDFYREADYIHVDGMSLVLLAQLLGLPLQRKHRVTYVDWVRPLMNEAARQGWRIFFLGSRPGVAANAALILREETPGLQLKTMHGYFDADVQSSANREVLQYINTYNPHILMIGMGMPRQERWVLNNAHAINANVILTAGACMDYVANALPTPPRWMGQLGLEWLFRLFSEPRRLWRRYLLEPWFILKLLMREVLKK</sequence>
<keyword evidence="1" id="KW-0328">Glycosyltransferase</keyword>
<dbReference type="HOGENOM" id="CLU_063203_1_1_9"/>
<name>R4KWC9_9FIRM</name>
<dbReference type="PANTHER" id="PTHR34136">
    <property type="match status" value="1"/>
</dbReference>
<dbReference type="KEGG" id="dgi:Desgi_4705"/>
<dbReference type="GO" id="GO:0016758">
    <property type="term" value="F:hexosyltransferase activity"/>
    <property type="evidence" value="ECO:0007669"/>
    <property type="project" value="TreeGrafter"/>
</dbReference>
<dbReference type="Pfam" id="PF03808">
    <property type="entry name" value="Glyco_tran_WecG"/>
    <property type="match status" value="1"/>
</dbReference>
<dbReference type="PANTHER" id="PTHR34136:SF1">
    <property type="entry name" value="UDP-N-ACETYL-D-MANNOSAMINURONIC ACID TRANSFERASE"/>
    <property type="match status" value="1"/>
</dbReference>
<dbReference type="eggNOG" id="COG1922">
    <property type="taxonomic scope" value="Bacteria"/>
</dbReference>
<reference evidence="3 4" key="1">
    <citation type="submission" date="2012-01" db="EMBL/GenBank/DDBJ databases">
        <title>Complete sequence of Desulfotomaculum gibsoniae DSM 7213.</title>
        <authorList>
            <consortium name="US DOE Joint Genome Institute"/>
            <person name="Lucas S."/>
            <person name="Han J."/>
            <person name="Lapidus A."/>
            <person name="Cheng J.-F."/>
            <person name="Goodwin L."/>
            <person name="Pitluck S."/>
            <person name="Peters L."/>
            <person name="Ovchinnikova G."/>
            <person name="Teshima H."/>
            <person name="Detter J.C."/>
            <person name="Han C."/>
            <person name="Tapia R."/>
            <person name="Land M."/>
            <person name="Hauser L."/>
            <person name="Kyrpides N."/>
            <person name="Ivanova N."/>
            <person name="Pagani I."/>
            <person name="Parshina S."/>
            <person name="Plugge C."/>
            <person name="Muyzer G."/>
            <person name="Kuever J."/>
            <person name="Ivanova A."/>
            <person name="Nazina T."/>
            <person name="Klenk H.-P."/>
            <person name="Brambilla E."/>
            <person name="Spring S."/>
            <person name="Stams A.F."/>
            <person name="Woyke T."/>
        </authorList>
    </citation>
    <scope>NUCLEOTIDE SEQUENCE [LARGE SCALE GENOMIC DNA]</scope>
    <source>
        <strain evidence="3 4">DSM 7213</strain>
    </source>
</reference>
<dbReference type="InterPro" id="IPR004629">
    <property type="entry name" value="WecG_TagA_CpsF"/>
</dbReference>
<keyword evidence="2" id="KW-0808">Transferase</keyword>
<protein>
    <submittedName>
        <fullName evidence="3">Exopolysaccharide biosynthesis protein, WecB/TagA/CpsF family</fullName>
    </submittedName>
</protein>
<dbReference type="RefSeq" id="WP_006522228.1">
    <property type="nucleotide sequence ID" value="NC_021184.1"/>
</dbReference>